<name>A0A285HSS3_9RHOB</name>
<organism evidence="2 3">
    <name type="scientific">Pseudooceanicola antarcticus</name>
    <dbReference type="NCBI Taxonomy" id="1247613"/>
    <lineage>
        <taxon>Bacteria</taxon>
        <taxon>Pseudomonadati</taxon>
        <taxon>Pseudomonadota</taxon>
        <taxon>Alphaproteobacteria</taxon>
        <taxon>Rhodobacterales</taxon>
        <taxon>Paracoccaceae</taxon>
        <taxon>Pseudooceanicola</taxon>
    </lineage>
</organism>
<dbReference type="AlphaFoldDB" id="A0A285HSS3"/>
<dbReference type="RefSeq" id="WP_179747189.1">
    <property type="nucleotide sequence ID" value="NZ_OBEA01000001.1"/>
</dbReference>
<protein>
    <submittedName>
        <fullName evidence="2">Uncharacterized protein</fullName>
    </submittedName>
</protein>
<keyword evidence="1" id="KW-0812">Transmembrane</keyword>
<reference evidence="2 3" key="1">
    <citation type="submission" date="2017-09" db="EMBL/GenBank/DDBJ databases">
        <authorList>
            <person name="Ehlers B."/>
            <person name="Leendertz F.H."/>
        </authorList>
    </citation>
    <scope>NUCLEOTIDE SEQUENCE [LARGE SCALE GENOMIC DNA]</scope>
    <source>
        <strain evidence="2 3">CGMCC 1.12662</strain>
    </source>
</reference>
<evidence type="ECO:0000256" key="1">
    <source>
        <dbReference type="SAM" id="Phobius"/>
    </source>
</evidence>
<sequence length="53" mass="5374">MDPVNMAYYAVVCAGLAGLSPRFRTLPLRLVIGAVVGLVAAGLLPSLSAALGF</sequence>
<feature type="transmembrane region" description="Helical" evidence="1">
    <location>
        <begin position="6"/>
        <end position="23"/>
    </location>
</feature>
<accession>A0A285HSS3</accession>
<gene>
    <name evidence="2" type="ORF">SAMN06297129_0477</name>
</gene>
<dbReference type="Proteomes" id="UP000231655">
    <property type="component" value="Unassembled WGS sequence"/>
</dbReference>
<evidence type="ECO:0000313" key="3">
    <source>
        <dbReference type="Proteomes" id="UP000231655"/>
    </source>
</evidence>
<dbReference type="EMBL" id="OBEA01000001">
    <property type="protein sequence ID" value="SNY38729.1"/>
    <property type="molecule type" value="Genomic_DNA"/>
</dbReference>
<proteinExistence type="predicted"/>
<keyword evidence="1" id="KW-1133">Transmembrane helix</keyword>
<keyword evidence="1" id="KW-0472">Membrane</keyword>
<evidence type="ECO:0000313" key="2">
    <source>
        <dbReference type="EMBL" id="SNY38729.1"/>
    </source>
</evidence>
<feature type="transmembrane region" description="Helical" evidence="1">
    <location>
        <begin position="30"/>
        <end position="51"/>
    </location>
</feature>